<reference key="2">
    <citation type="submission" date="2011-04" db="EMBL/GenBank/DDBJ databases">
        <title>Complete sequence of chromosome of Haliscomenobacter hydrossis DSM 1100.</title>
        <authorList>
            <consortium name="US DOE Joint Genome Institute (JGI-PGF)"/>
            <person name="Lucas S."/>
            <person name="Han J."/>
            <person name="Lapidus A."/>
            <person name="Bruce D."/>
            <person name="Goodwin L."/>
            <person name="Pitluck S."/>
            <person name="Peters L."/>
            <person name="Kyrpides N."/>
            <person name="Mavromatis K."/>
            <person name="Ivanova N."/>
            <person name="Ovchinnikova G."/>
            <person name="Pagani I."/>
            <person name="Daligault H."/>
            <person name="Detter J.C."/>
            <person name="Han C."/>
            <person name="Land M."/>
            <person name="Hauser L."/>
            <person name="Markowitz V."/>
            <person name="Cheng J.-F."/>
            <person name="Hugenholtz P."/>
            <person name="Woyke T."/>
            <person name="Wu D."/>
            <person name="Verbarg S."/>
            <person name="Frueling A."/>
            <person name="Brambilla E."/>
            <person name="Klenk H.-P."/>
            <person name="Eisen J.A."/>
        </authorList>
    </citation>
    <scope>NUCLEOTIDE SEQUENCE</scope>
    <source>
        <strain>DSM 1100</strain>
    </source>
</reference>
<dbReference type="STRING" id="760192.Halhy_1709"/>
<keyword evidence="2" id="KW-1185">Reference proteome</keyword>
<reference evidence="1 2" key="1">
    <citation type="journal article" date="2011" name="Stand. Genomic Sci.">
        <title>Complete genome sequence of Haliscomenobacter hydrossis type strain (O).</title>
        <authorList>
            <consortium name="US DOE Joint Genome Institute (JGI-PGF)"/>
            <person name="Daligault H."/>
            <person name="Lapidus A."/>
            <person name="Zeytun A."/>
            <person name="Nolan M."/>
            <person name="Lucas S."/>
            <person name="Del Rio T.G."/>
            <person name="Tice H."/>
            <person name="Cheng J.F."/>
            <person name="Tapia R."/>
            <person name="Han C."/>
            <person name="Goodwin L."/>
            <person name="Pitluck S."/>
            <person name="Liolios K."/>
            <person name="Pagani I."/>
            <person name="Ivanova N."/>
            <person name="Huntemann M."/>
            <person name="Mavromatis K."/>
            <person name="Mikhailova N."/>
            <person name="Pati A."/>
            <person name="Chen A."/>
            <person name="Palaniappan K."/>
            <person name="Land M."/>
            <person name="Hauser L."/>
            <person name="Brambilla E.M."/>
            <person name="Rohde M."/>
            <person name="Verbarg S."/>
            <person name="Goker M."/>
            <person name="Bristow J."/>
            <person name="Eisen J.A."/>
            <person name="Markowitz V."/>
            <person name="Hugenholtz P."/>
            <person name="Kyrpides N.C."/>
            <person name="Klenk H.P."/>
            <person name="Woyke T."/>
        </authorList>
    </citation>
    <scope>NUCLEOTIDE SEQUENCE [LARGE SCALE GENOMIC DNA]</scope>
    <source>
        <strain evidence="2">ATCC 27775 / DSM 1100 / LMG 10767 / O</strain>
    </source>
</reference>
<dbReference type="KEGG" id="hhy:Halhy_1709"/>
<protein>
    <submittedName>
        <fullName evidence="1">Uncharacterized protein</fullName>
    </submittedName>
</protein>
<dbReference type="EMBL" id="CP002691">
    <property type="protein sequence ID" value="AEE49598.1"/>
    <property type="molecule type" value="Genomic_DNA"/>
</dbReference>
<name>F4L1T9_HALH1</name>
<accession>F4L1T9</accession>
<dbReference type="Proteomes" id="UP000008461">
    <property type="component" value="Chromosome"/>
</dbReference>
<organism evidence="1 2">
    <name type="scientific">Haliscomenobacter hydrossis (strain ATCC 27775 / DSM 1100 / LMG 10767 / O)</name>
    <dbReference type="NCBI Taxonomy" id="760192"/>
    <lineage>
        <taxon>Bacteria</taxon>
        <taxon>Pseudomonadati</taxon>
        <taxon>Bacteroidota</taxon>
        <taxon>Saprospiria</taxon>
        <taxon>Saprospirales</taxon>
        <taxon>Haliscomenobacteraceae</taxon>
        <taxon>Haliscomenobacter</taxon>
    </lineage>
</organism>
<proteinExistence type="predicted"/>
<evidence type="ECO:0000313" key="1">
    <source>
        <dbReference type="EMBL" id="AEE49598.1"/>
    </source>
</evidence>
<sequence>MVFFLLLGIEMWKTDWCPELNQLHLYGDFNV</sequence>
<dbReference type="HOGENOM" id="CLU_3396825_0_0_10"/>
<evidence type="ECO:0000313" key="2">
    <source>
        <dbReference type="Proteomes" id="UP000008461"/>
    </source>
</evidence>
<gene>
    <name evidence="1" type="ordered locus">Halhy_1709</name>
</gene>
<dbReference type="AlphaFoldDB" id="F4L1T9"/>